<feature type="region of interest" description="Disordered" evidence="1">
    <location>
        <begin position="30"/>
        <end position="81"/>
    </location>
</feature>
<accession>S7Q872</accession>
<dbReference type="InterPro" id="IPR051681">
    <property type="entry name" value="Ser/Thr_Kinases-Pseudokinases"/>
</dbReference>
<feature type="compositionally biased region" description="Polar residues" evidence="1">
    <location>
        <begin position="30"/>
        <end position="45"/>
    </location>
</feature>
<evidence type="ECO:0000313" key="3">
    <source>
        <dbReference type="EMBL" id="EPQ55727.1"/>
    </source>
</evidence>
<dbReference type="KEGG" id="gtr:GLOTRDRAFT_128944"/>
<dbReference type="RefSeq" id="XP_007865771.1">
    <property type="nucleotide sequence ID" value="XM_007867580.1"/>
</dbReference>
<feature type="compositionally biased region" description="Basic and acidic residues" evidence="1">
    <location>
        <begin position="202"/>
        <end position="217"/>
    </location>
</feature>
<dbReference type="HOGENOM" id="CLU_416215_0_0_1"/>
<reference evidence="3 4" key="1">
    <citation type="journal article" date="2012" name="Science">
        <title>The Paleozoic origin of enzymatic lignin decomposition reconstructed from 31 fungal genomes.</title>
        <authorList>
            <person name="Floudas D."/>
            <person name="Binder M."/>
            <person name="Riley R."/>
            <person name="Barry K."/>
            <person name="Blanchette R.A."/>
            <person name="Henrissat B."/>
            <person name="Martinez A.T."/>
            <person name="Otillar R."/>
            <person name="Spatafora J.W."/>
            <person name="Yadav J.S."/>
            <person name="Aerts A."/>
            <person name="Benoit I."/>
            <person name="Boyd A."/>
            <person name="Carlson A."/>
            <person name="Copeland A."/>
            <person name="Coutinho P.M."/>
            <person name="de Vries R.P."/>
            <person name="Ferreira P."/>
            <person name="Findley K."/>
            <person name="Foster B."/>
            <person name="Gaskell J."/>
            <person name="Glotzer D."/>
            <person name="Gorecki P."/>
            <person name="Heitman J."/>
            <person name="Hesse C."/>
            <person name="Hori C."/>
            <person name="Igarashi K."/>
            <person name="Jurgens J.A."/>
            <person name="Kallen N."/>
            <person name="Kersten P."/>
            <person name="Kohler A."/>
            <person name="Kuees U."/>
            <person name="Kumar T.K.A."/>
            <person name="Kuo A."/>
            <person name="LaButti K."/>
            <person name="Larrondo L.F."/>
            <person name="Lindquist E."/>
            <person name="Ling A."/>
            <person name="Lombard V."/>
            <person name="Lucas S."/>
            <person name="Lundell T."/>
            <person name="Martin R."/>
            <person name="McLaughlin D.J."/>
            <person name="Morgenstern I."/>
            <person name="Morin E."/>
            <person name="Murat C."/>
            <person name="Nagy L.G."/>
            <person name="Nolan M."/>
            <person name="Ohm R.A."/>
            <person name="Patyshakuliyeva A."/>
            <person name="Rokas A."/>
            <person name="Ruiz-Duenas F.J."/>
            <person name="Sabat G."/>
            <person name="Salamov A."/>
            <person name="Samejima M."/>
            <person name="Schmutz J."/>
            <person name="Slot J.C."/>
            <person name="St John F."/>
            <person name="Stenlid J."/>
            <person name="Sun H."/>
            <person name="Sun S."/>
            <person name="Syed K."/>
            <person name="Tsang A."/>
            <person name="Wiebenga A."/>
            <person name="Young D."/>
            <person name="Pisabarro A."/>
            <person name="Eastwood D.C."/>
            <person name="Martin F."/>
            <person name="Cullen D."/>
            <person name="Grigoriev I.V."/>
            <person name="Hibbett D.S."/>
        </authorList>
    </citation>
    <scope>NUCLEOTIDE SEQUENCE [LARGE SCALE GENOMIC DNA]</scope>
    <source>
        <strain evidence="3 4">ATCC 11539</strain>
    </source>
</reference>
<dbReference type="GeneID" id="19301825"/>
<dbReference type="InterPro" id="IPR001245">
    <property type="entry name" value="Ser-Thr/Tyr_kinase_cat_dom"/>
</dbReference>
<evidence type="ECO:0000256" key="1">
    <source>
        <dbReference type="SAM" id="MobiDB-lite"/>
    </source>
</evidence>
<feature type="compositionally biased region" description="Low complexity" evidence="1">
    <location>
        <begin position="47"/>
        <end position="58"/>
    </location>
</feature>
<dbReference type="GO" id="GO:0004674">
    <property type="term" value="F:protein serine/threonine kinase activity"/>
    <property type="evidence" value="ECO:0007669"/>
    <property type="project" value="TreeGrafter"/>
</dbReference>
<dbReference type="Pfam" id="PF07714">
    <property type="entry name" value="PK_Tyr_Ser-Thr"/>
    <property type="match status" value="1"/>
</dbReference>
<dbReference type="InterPro" id="IPR000719">
    <property type="entry name" value="Prot_kinase_dom"/>
</dbReference>
<feature type="domain" description="Protein kinase" evidence="2">
    <location>
        <begin position="372"/>
        <end position="650"/>
    </location>
</feature>
<dbReference type="OrthoDB" id="346907at2759"/>
<sequence length="659" mass="72321">MKSRLPYRPSPLNHFLTLADTLISINTASSSSHVPSTLDHNSASALPSESPSHPNPSSAALTPSRGPPRVRPASHHWVPDLTARRKEKQSWSIVVEDVDDVDLYRSGNDTSRSSFCERSTLFASPIPPSTPATSVYSLDPGNTSGRCDTRASVLPAGPGLSLKEMKERTQVMKEQCNALRDRWEKSQETWAKYASPHYSPDIGHEDQGSLSDDREQECSAKVGEASLSSDAVHDVLPSLPLHTGAAEGVDVGAPAVARGSEGDLTHGIVEGTESAGSAASHVQADTDNEIETLLLSLLNEVKERKRHAQQASGTPRTVLLDDSASSDLAMSNANPDDVDHIEELLQICPSPEEVIQLLPLNKVLNLTHQIYDRGDHPANSGGYGDIYHALWDVGGRTHKVAIKVLRPRGDDVEMQRKIEKRLKRELSVWRRLKHKHIVPLYGIVFGCGPFMAMVCPWKENGSLTGYVQSHRERLKLCDLLWLLCQIASGLHYLHGLDPVVVHGDLTGSNILIDEHGVAFLCDFGLSKMITEASGSSSSLIAGSMRWAAPEIYVPNPQGAPPLIGTECDIYSFGSVMLQTLSRDIPYHYWTGLQTIKILWALRDGVKPLRPTDKDSYVSDEYWDFIHCCWASNPAGRPSASQVLDRLQAFLQAELDEFVQ</sequence>
<evidence type="ECO:0000313" key="4">
    <source>
        <dbReference type="Proteomes" id="UP000030669"/>
    </source>
</evidence>
<dbReference type="OMA" id="FCSERVI"/>
<dbReference type="AlphaFoldDB" id="S7Q872"/>
<feature type="region of interest" description="Disordered" evidence="1">
    <location>
        <begin position="195"/>
        <end position="217"/>
    </location>
</feature>
<dbReference type="PANTHER" id="PTHR44329">
    <property type="entry name" value="SERINE/THREONINE-PROTEIN KINASE TNNI3K-RELATED"/>
    <property type="match status" value="1"/>
</dbReference>
<keyword evidence="3" id="KW-0418">Kinase</keyword>
<dbReference type="eggNOG" id="KOG0192">
    <property type="taxonomic scope" value="Eukaryota"/>
</dbReference>
<dbReference type="Proteomes" id="UP000030669">
    <property type="component" value="Unassembled WGS sequence"/>
</dbReference>
<dbReference type="EMBL" id="KB469301">
    <property type="protein sequence ID" value="EPQ55727.1"/>
    <property type="molecule type" value="Genomic_DNA"/>
</dbReference>
<dbReference type="PANTHER" id="PTHR44329:SF214">
    <property type="entry name" value="PROTEIN KINASE DOMAIN-CONTAINING PROTEIN"/>
    <property type="match status" value="1"/>
</dbReference>
<keyword evidence="4" id="KW-1185">Reference proteome</keyword>
<dbReference type="GO" id="GO:0005524">
    <property type="term" value="F:ATP binding"/>
    <property type="evidence" value="ECO:0007669"/>
    <property type="project" value="InterPro"/>
</dbReference>
<organism evidence="3 4">
    <name type="scientific">Gloeophyllum trabeum (strain ATCC 11539 / FP-39264 / Madison 617)</name>
    <name type="common">Brown rot fungus</name>
    <dbReference type="NCBI Taxonomy" id="670483"/>
    <lineage>
        <taxon>Eukaryota</taxon>
        <taxon>Fungi</taxon>
        <taxon>Dikarya</taxon>
        <taxon>Basidiomycota</taxon>
        <taxon>Agaricomycotina</taxon>
        <taxon>Agaricomycetes</taxon>
        <taxon>Gloeophyllales</taxon>
        <taxon>Gloeophyllaceae</taxon>
        <taxon>Gloeophyllum</taxon>
    </lineage>
</organism>
<dbReference type="Gene3D" id="1.10.510.10">
    <property type="entry name" value="Transferase(Phosphotransferase) domain 1"/>
    <property type="match status" value="1"/>
</dbReference>
<evidence type="ECO:0000259" key="2">
    <source>
        <dbReference type="PROSITE" id="PS50011"/>
    </source>
</evidence>
<proteinExistence type="predicted"/>
<dbReference type="STRING" id="670483.S7Q872"/>
<dbReference type="SUPFAM" id="SSF56112">
    <property type="entry name" value="Protein kinase-like (PK-like)"/>
    <property type="match status" value="1"/>
</dbReference>
<dbReference type="PROSITE" id="PS50011">
    <property type="entry name" value="PROTEIN_KINASE_DOM"/>
    <property type="match status" value="1"/>
</dbReference>
<dbReference type="InterPro" id="IPR008266">
    <property type="entry name" value="Tyr_kinase_AS"/>
</dbReference>
<keyword evidence="3" id="KW-0808">Transferase</keyword>
<dbReference type="InterPro" id="IPR011009">
    <property type="entry name" value="Kinase-like_dom_sf"/>
</dbReference>
<gene>
    <name evidence="3" type="ORF">GLOTRDRAFT_128944</name>
</gene>
<name>S7Q872_GLOTA</name>
<dbReference type="PROSITE" id="PS00109">
    <property type="entry name" value="PROTEIN_KINASE_TYR"/>
    <property type="match status" value="1"/>
</dbReference>
<protein>
    <submittedName>
        <fullName evidence="3">Kinase-like protein</fullName>
    </submittedName>
</protein>